<evidence type="ECO:0000313" key="3">
    <source>
        <dbReference type="Proteomes" id="UP000561417"/>
    </source>
</evidence>
<keyword evidence="3" id="KW-1185">Reference proteome</keyword>
<dbReference type="EMBL" id="JACHIM010000002">
    <property type="protein sequence ID" value="MBB5073630.1"/>
    <property type="molecule type" value="Genomic_DNA"/>
</dbReference>
<accession>A0A840NP37</accession>
<dbReference type="Pfam" id="PF03212">
    <property type="entry name" value="Pertactin"/>
    <property type="match status" value="2"/>
</dbReference>
<dbReference type="AlphaFoldDB" id="A0A840NP37"/>
<gene>
    <name evidence="2" type="ORF">HNQ69_000751</name>
</gene>
<sequence length="1007" mass="107931">MTSNLLVKITNTAAIAVSRERALTPGGINEQLGEVDKDFTIIKDGKVEIVRKEEISKGTLIHKYGLQSVEYGGHTEDVKVYGGEQSVLGEGSYAYNSEVHGQGETPGQQNVYDGGAAFFTDIMSGGEQNLKTWFGNEGGLAVDTKVFAAGVQNVFAGGKANTVTLENGALQRVYAGGHVETLTIKSGANSLVYSGAILQGEVQVNGSGKLHLYAGDKGQQTTAEEIILNGKEAKLYSIATEDDGSSSLIQKLSGDGSVIFITTSPTDLTKFNPSYSLLHVDDLSGSIDFNFRVNAAQRYGDYLVIEKGAGNHTVSILDSGAEITSSSFHSVNLITDKSGKAHFSFKKHSGEKTYVVDGGAYIYDLKQKDGKEGKIWYLAAAQEISTPLTTPSHTQLPLVGSLGKEEDIKVLQDPIVSSYTNNFSFYADDFSVGRDKFVLESSIVNNDSTVYVSDDGETDGPKWSINNMVEGSGRLYVEAGGFSKNTTVMNGGSEVIGEQGISEAAIIYQGGRQSVEGGGSALKAEIYGGEQFIFGDGFVNGGIVVSSAYNTKVYGQSGIPGVQSVYDDGMAVGTKIMNGGIQNLAKWFPDDDDFAEKSGGLAVHTEVFAGGMQRVLAGGEADIVTLHSNAVQEVHAGGSVKNLTIEGGANSWVFAGAMLGGKITVNDSGRLYLYAGNDEDQTTVEDINLEGEKARLYSIASGYENPTTHIQKLGGVGRVIFKSADSDLYYSRLHVDELSGSLHFKFHVSLAEGEGDYLFIENGSGFHTINVVDSGIEIVDPSSTNLDLITDQSGKAHFTLKKFSGAKIGSVDGGTYVYGLKEREDNNEGKKIWYLSAVFIDNFSFINNLLRSRSRSRRHLSQNQPVSVLSTISVAEKHAVGLSRRRGYPGNLSQKPLSVDPIALPLEDQPVEVSRLAFYHHASDEKQQPIVVSDSLSLADQIILRPSEQDQPFPQSSQELSVAHFLTTPSTDAVLSMSVVPGLVFHNELQTVRVGRGILDRSQKNAA</sequence>
<proteinExistence type="predicted"/>
<evidence type="ECO:0000313" key="2">
    <source>
        <dbReference type="EMBL" id="MBB5073630.1"/>
    </source>
</evidence>
<organism evidence="2 3">
    <name type="scientific">Bartonella callosciuri</name>
    <dbReference type="NCBI Taxonomy" id="686223"/>
    <lineage>
        <taxon>Bacteria</taxon>
        <taxon>Pseudomonadati</taxon>
        <taxon>Pseudomonadota</taxon>
        <taxon>Alphaproteobacteria</taxon>
        <taxon>Hyphomicrobiales</taxon>
        <taxon>Bartonellaceae</taxon>
        <taxon>Bartonella</taxon>
    </lineage>
</organism>
<protein>
    <submittedName>
        <fullName evidence="2">Autotransporter passenger strand-loop-strand repeat protein</fullName>
    </submittedName>
</protein>
<dbReference type="InterPro" id="IPR004899">
    <property type="entry name" value="Pertactin_central"/>
</dbReference>
<dbReference type="SUPFAM" id="SSF51126">
    <property type="entry name" value="Pectin lyase-like"/>
    <property type="match status" value="2"/>
</dbReference>
<dbReference type="Gene3D" id="2.160.20.20">
    <property type="match status" value="2"/>
</dbReference>
<dbReference type="InterPro" id="IPR011050">
    <property type="entry name" value="Pectin_lyase_fold/virulence"/>
</dbReference>
<comment type="caution">
    <text evidence="2">The sequence shown here is derived from an EMBL/GenBank/DDBJ whole genome shotgun (WGS) entry which is preliminary data.</text>
</comment>
<dbReference type="Proteomes" id="UP000561417">
    <property type="component" value="Unassembled WGS sequence"/>
</dbReference>
<feature type="domain" description="Pertactin central region" evidence="1">
    <location>
        <begin position="256"/>
        <end position="379"/>
    </location>
</feature>
<name>A0A840NP37_9HYPH</name>
<feature type="domain" description="Pertactin central region" evidence="1">
    <location>
        <begin position="717"/>
        <end position="836"/>
    </location>
</feature>
<dbReference type="InterPro" id="IPR012332">
    <property type="entry name" value="Autotransporter_pectin_lyase_C"/>
</dbReference>
<evidence type="ECO:0000259" key="1">
    <source>
        <dbReference type="Pfam" id="PF03212"/>
    </source>
</evidence>
<feature type="non-terminal residue" evidence="2">
    <location>
        <position position="1007"/>
    </location>
</feature>
<reference evidence="2 3" key="1">
    <citation type="submission" date="2020-08" db="EMBL/GenBank/DDBJ databases">
        <title>Genomic Encyclopedia of Type Strains, Phase IV (KMG-IV): sequencing the most valuable type-strain genomes for metagenomic binning, comparative biology and taxonomic classification.</title>
        <authorList>
            <person name="Goeker M."/>
        </authorList>
    </citation>
    <scope>NUCLEOTIDE SEQUENCE [LARGE SCALE GENOMIC DNA]</scope>
    <source>
        <strain evidence="2 3">DSM 28538</strain>
    </source>
</reference>